<evidence type="ECO:0000256" key="6">
    <source>
        <dbReference type="RuleBase" id="RU003718"/>
    </source>
</evidence>
<dbReference type="InterPro" id="IPR035595">
    <property type="entry name" value="UDP_glycos_trans_CS"/>
</dbReference>
<evidence type="ECO:0000256" key="3">
    <source>
        <dbReference type="ARBA" id="ARBA00022679"/>
    </source>
</evidence>
<dbReference type="GO" id="GO:0015020">
    <property type="term" value="F:glucuronosyltransferase activity"/>
    <property type="evidence" value="ECO:0007669"/>
    <property type="project" value="UniProtKB-EC"/>
</dbReference>
<comment type="similarity">
    <text evidence="1 6">Belongs to the UDP-glycosyltransferase family.</text>
</comment>
<keyword evidence="4" id="KW-0732">Signal</keyword>
<comment type="subcellular location">
    <subcellularLocation>
        <location evidence="7">Membrane</location>
        <topology evidence="7">Single-pass membrane protein</topology>
    </subcellularLocation>
</comment>
<keyword evidence="7" id="KW-1133">Transmembrane helix</keyword>
<evidence type="ECO:0000256" key="2">
    <source>
        <dbReference type="ARBA" id="ARBA00022676"/>
    </source>
</evidence>
<feature type="transmembrane region" description="Helical" evidence="7">
    <location>
        <begin position="272"/>
        <end position="303"/>
    </location>
</feature>
<dbReference type="FunFam" id="3.40.50.2000:FF:000021">
    <property type="entry name" value="UDP-glucuronosyltransferase"/>
    <property type="match status" value="1"/>
</dbReference>
<comment type="catalytic activity">
    <reaction evidence="5 7">
        <text>glucuronate acceptor + UDP-alpha-D-glucuronate = acceptor beta-D-glucuronoside + UDP + H(+)</text>
        <dbReference type="Rhea" id="RHEA:21032"/>
        <dbReference type="ChEBI" id="CHEBI:15378"/>
        <dbReference type="ChEBI" id="CHEBI:58052"/>
        <dbReference type="ChEBI" id="CHEBI:58223"/>
        <dbReference type="ChEBI" id="CHEBI:132367"/>
        <dbReference type="ChEBI" id="CHEBI:132368"/>
        <dbReference type="EC" id="2.4.1.17"/>
    </reaction>
</comment>
<dbReference type="InterPro" id="IPR050271">
    <property type="entry name" value="UDP-glycosyltransferase"/>
</dbReference>
<dbReference type="AlphaFoldDB" id="A0A016WS61"/>
<dbReference type="EC" id="2.4.1.17" evidence="7"/>
<protein>
    <recommendedName>
        <fullName evidence="7">UDP-glucuronosyltransferase</fullName>
        <ecNumber evidence="7">2.4.1.17</ecNumber>
    </recommendedName>
</protein>
<dbReference type="PANTHER" id="PTHR48043:SF145">
    <property type="entry name" value="FI06409P-RELATED"/>
    <property type="match status" value="1"/>
</dbReference>
<organism evidence="8 9">
    <name type="scientific">Ancylostoma ceylanicum</name>
    <dbReference type="NCBI Taxonomy" id="53326"/>
    <lineage>
        <taxon>Eukaryota</taxon>
        <taxon>Metazoa</taxon>
        <taxon>Ecdysozoa</taxon>
        <taxon>Nematoda</taxon>
        <taxon>Chromadorea</taxon>
        <taxon>Rhabditida</taxon>
        <taxon>Rhabditina</taxon>
        <taxon>Rhabditomorpha</taxon>
        <taxon>Strongyloidea</taxon>
        <taxon>Ancylostomatidae</taxon>
        <taxon>Ancylostomatinae</taxon>
        <taxon>Ancylostoma</taxon>
    </lineage>
</organism>
<dbReference type="EMBL" id="JARK01000152">
    <property type="protein sequence ID" value="EYC41868.1"/>
    <property type="molecule type" value="Genomic_DNA"/>
</dbReference>
<keyword evidence="7" id="KW-0472">Membrane</keyword>
<dbReference type="OrthoDB" id="416356at2759"/>
<keyword evidence="7" id="KW-0812">Transmembrane</keyword>
<evidence type="ECO:0000313" key="8">
    <source>
        <dbReference type="EMBL" id="EYC41868.1"/>
    </source>
</evidence>
<evidence type="ECO:0000256" key="7">
    <source>
        <dbReference type="RuleBase" id="RU362059"/>
    </source>
</evidence>
<name>A0A016WS61_9BILA</name>
<dbReference type="Pfam" id="PF00201">
    <property type="entry name" value="UDPGT"/>
    <property type="match status" value="1"/>
</dbReference>
<sequence>MLADKETAAFRELLDPNFPDLVELAKQCPLVMVNSNDLYDIPRPTLAKVVNIGGVGMQLKDVKPLAPEFQRIVDKAAGIVVFSFGSVTPSEKMPSSWKLAFIDAFKRFPKYHFIWRYVGTDLQDKLPPNVHVFKWLPQSDLLQNPKIKAFITHGGYNSVQESISAGVPLIAIPLFGDQPKNAILAERHRFAVSLRKSDISADVIAKTLDRILTDHSFSRNAKRLSQMVRKQPVSAAHLIVSWAQFVAEFKTLDNLVPAGTKLNFVQYHSLDVIAFLLSVSIMILFVLWKLLKFIIVELCCLFYRNKKEKKE</sequence>
<gene>
    <name evidence="8" type="primary">Acey_s0552.g3336</name>
    <name evidence="8" type="ORF">Y032_0552g3336</name>
</gene>
<comment type="caution">
    <text evidence="8">The sequence shown here is derived from an EMBL/GenBank/DDBJ whole genome shotgun (WGS) entry which is preliminary data.</text>
</comment>
<keyword evidence="2 6" id="KW-0328">Glycosyltransferase</keyword>
<evidence type="ECO:0000313" key="9">
    <source>
        <dbReference type="Proteomes" id="UP000024635"/>
    </source>
</evidence>
<keyword evidence="3 6" id="KW-0808">Transferase</keyword>
<evidence type="ECO:0000256" key="5">
    <source>
        <dbReference type="ARBA" id="ARBA00047475"/>
    </source>
</evidence>
<dbReference type="PROSITE" id="PS00375">
    <property type="entry name" value="UDPGT"/>
    <property type="match status" value="1"/>
</dbReference>
<dbReference type="SUPFAM" id="SSF53756">
    <property type="entry name" value="UDP-Glycosyltransferase/glycogen phosphorylase"/>
    <property type="match status" value="1"/>
</dbReference>
<dbReference type="CDD" id="cd03784">
    <property type="entry name" value="GT1_Gtf-like"/>
    <property type="match status" value="1"/>
</dbReference>
<accession>A0A016WS61</accession>
<proteinExistence type="inferred from homology"/>
<evidence type="ECO:0000256" key="4">
    <source>
        <dbReference type="ARBA" id="ARBA00022729"/>
    </source>
</evidence>
<dbReference type="GO" id="GO:0016020">
    <property type="term" value="C:membrane"/>
    <property type="evidence" value="ECO:0007669"/>
    <property type="project" value="UniProtKB-SubCell"/>
</dbReference>
<dbReference type="Gene3D" id="3.40.50.2000">
    <property type="entry name" value="Glycogen Phosphorylase B"/>
    <property type="match status" value="1"/>
</dbReference>
<dbReference type="Proteomes" id="UP000024635">
    <property type="component" value="Unassembled WGS sequence"/>
</dbReference>
<reference evidence="9" key="1">
    <citation type="journal article" date="2015" name="Nat. Genet.">
        <title>The genome and transcriptome of the zoonotic hookworm Ancylostoma ceylanicum identify infection-specific gene families.</title>
        <authorList>
            <person name="Schwarz E.M."/>
            <person name="Hu Y."/>
            <person name="Antoshechkin I."/>
            <person name="Miller M.M."/>
            <person name="Sternberg P.W."/>
            <person name="Aroian R.V."/>
        </authorList>
    </citation>
    <scope>NUCLEOTIDE SEQUENCE</scope>
    <source>
        <strain evidence="9">HY135</strain>
    </source>
</reference>
<evidence type="ECO:0000256" key="1">
    <source>
        <dbReference type="ARBA" id="ARBA00009995"/>
    </source>
</evidence>
<dbReference type="InterPro" id="IPR002213">
    <property type="entry name" value="UDP_glucos_trans"/>
</dbReference>
<dbReference type="STRING" id="53326.A0A016WS61"/>
<dbReference type="PANTHER" id="PTHR48043">
    <property type="entry name" value="EG:EG0003.4 PROTEIN-RELATED"/>
    <property type="match status" value="1"/>
</dbReference>
<keyword evidence="9" id="KW-1185">Reference proteome</keyword>